<organism evidence="2 3">
    <name type="scientific">Streptomyces griseomycini</name>
    <dbReference type="NCBI Taxonomy" id="66895"/>
    <lineage>
        <taxon>Bacteria</taxon>
        <taxon>Bacillati</taxon>
        <taxon>Actinomycetota</taxon>
        <taxon>Actinomycetes</taxon>
        <taxon>Kitasatosporales</taxon>
        <taxon>Streptomycetaceae</taxon>
        <taxon>Streptomyces</taxon>
    </lineage>
</organism>
<proteinExistence type="predicted"/>
<dbReference type="RefSeq" id="WP_229890319.1">
    <property type="nucleotide sequence ID" value="NZ_BMTK01000061.1"/>
</dbReference>
<reference evidence="2 3" key="1">
    <citation type="submission" date="2020-08" db="EMBL/GenBank/DDBJ databases">
        <title>Genomic Encyclopedia of Type Strains, Phase III (KMG-III): the genomes of soil and plant-associated and newly described type strains.</title>
        <authorList>
            <person name="Whitman W."/>
        </authorList>
    </citation>
    <scope>NUCLEOTIDE SEQUENCE [LARGE SCALE GENOMIC DNA]</scope>
    <source>
        <strain evidence="2 3">CECT 3273</strain>
    </source>
</reference>
<dbReference type="AlphaFoldDB" id="A0A7W7PWX6"/>
<accession>A0A7W7PWX6</accession>
<dbReference type="Proteomes" id="UP000579523">
    <property type="component" value="Unassembled WGS sequence"/>
</dbReference>
<name>A0A7W7PWX6_9ACTN</name>
<protein>
    <submittedName>
        <fullName evidence="2">Uncharacterized protein</fullName>
    </submittedName>
</protein>
<keyword evidence="3" id="KW-1185">Reference proteome</keyword>
<sequence>MSDSLRHRRLSPVTTIDNLIRLRPPSVSAAPIGQGQALLLKMKPQAVRLLARRTRAQPPVRRLSSRGLERDRIQESADLRASDPAAQKVRRQEQGHQYVEARLIALGAPVPRAGCDPAVWLREALTAIGTRSVRHRGAHRFIFPLGQNRRQRARTKIGIDARPPYPRRPDSEPAAL</sequence>
<feature type="compositionally biased region" description="Basic and acidic residues" evidence="1">
    <location>
        <begin position="167"/>
        <end position="176"/>
    </location>
</feature>
<gene>
    <name evidence="2" type="ORF">FHS37_006845</name>
</gene>
<evidence type="ECO:0000313" key="2">
    <source>
        <dbReference type="EMBL" id="MBB4902748.1"/>
    </source>
</evidence>
<evidence type="ECO:0000313" key="3">
    <source>
        <dbReference type="Proteomes" id="UP000579523"/>
    </source>
</evidence>
<evidence type="ECO:0000256" key="1">
    <source>
        <dbReference type="SAM" id="MobiDB-lite"/>
    </source>
</evidence>
<dbReference type="EMBL" id="JACHJI010000018">
    <property type="protein sequence ID" value="MBB4902748.1"/>
    <property type="molecule type" value="Genomic_DNA"/>
</dbReference>
<comment type="caution">
    <text evidence="2">The sequence shown here is derived from an EMBL/GenBank/DDBJ whole genome shotgun (WGS) entry which is preliminary data.</text>
</comment>
<feature type="region of interest" description="Disordered" evidence="1">
    <location>
        <begin position="156"/>
        <end position="176"/>
    </location>
</feature>